<gene>
    <name evidence="3" type="ORF">F0L68_20455</name>
</gene>
<keyword evidence="4" id="KW-1185">Reference proteome</keyword>
<reference evidence="3 4" key="1">
    <citation type="submission" date="2019-09" db="EMBL/GenBank/DDBJ databases">
        <title>Goodfellowia gen. nov., a new genus of the Pseudonocardineae related to Actinoalloteichus, containing Goodfellowia coeruleoviolacea gen. nov., comb. nov. gen. nov., comb. nov.</title>
        <authorList>
            <person name="Labeda D."/>
        </authorList>
    </citation>
    <scope>NUCLEOTIDE SEQUENCE [LARGE SCALE GENOMIC DNA]</scope>
    <source>
        <strain evidence="3 4">AN110305</strain>
    </source>
</reference>
<organism evidence="3 4">
    <name type="scientific">Solihabitans fulvus</name>
    <dbReference type="NCBI Taxonomy" id="1892852"/>
    <lineage>
        <taxon>Bacteria</taxon>
        <taxon>Bacillati</taxon>
        <taxon>Actinomycetota</taxon>
        <taxon>Actinomycetes</taxon>
        <taxon>Pseudonocardiales</taxon>
        <taxon>Pseudonocardiaceae</taxon>
        <taxon>Solihabitans</taxon>
    </lineage>
</organism>
<dbReference type="Gene3D" id="1.10.287.1060">
    <property type="entry name" value="ESAT-6-like"/>
    <property type="match status" value="1"/>
</dbReference>
<protein>
    <submittedName>
        <fullName evidence="3">Transglycosylase SLT domain-containing protein</fullName>
    </submittedName>
</protein>
<dbReference type="CDD" id="cd13402">
    <property type="entry name" value="LT_TF-like"/>
    <property type="match status" value="1"/>
</dbReference>
<dbReference type="OrthoDB" id="4629613at2"/>
<feature type="compositionally biased region" description="Gly residues" evidence="1">
    <location>
        <begin position="229"/>
        <end position="278"/>
    </location>
</feature>
<dbReference type="RefSeq" id="WP_149851230.1">
    <property type="nucleotide sequence ID" value="NZ_VUOB01000037.1"/>
</dbReference>
<dbReference type="InterPro" id="IPR023346">
    <property type="entry name" value="Lysozyme-like_dom_sf"/>
</dbReference>
<feature type="region of interest" description="Disordered" evidence="1">
    <location>
        <begin position="187"/>
        <end position="292"/>
    </location>
</feature>
<evidence type="ECO:0000259" key="2">
    <source>
        <dbReference type="Pfam" id="PF01464"/>
    </source>
</evidence>
<accession>A0A5B2XAK7</accession>
<dbReference type="Proteomes" id="UP000323454">
    <property type="component" value="Unassembled WGS sequence"/>
</dbReference>
<comment type="caution">
    <text evidence="3">The sequence shown here is derived from an EMBL/GenBank/DDBJ whole genome shotgun (WGS) entry which is preliminary data.</text>
</comment>
<dbReference type="InterPro" id="IPR010310">
    <property type="entry name" value="T7SS_ESAT-6-like"/>
</dbReference>
<evidence type="ECO:0000313" key="3">
    <source>
        <dbReference type="EMBL" id="KAA2260101.1"/>
    </source>
</evidence>
<evidence type="ECO:0000256" key="1">
    <source>
        <dbReference type="SAM" id="MobiDB-lite"/>
    </source>
</evidence>
<reference evidence="3 4" key="2">
    <citation type="submission" date="2019-09" db="EMBL/GenBank/DDBJ databases">
        <authorList>
            <person name="Jin C."/>
        </authorList>
    </citation>
    <scope>NUCLEOTIDE SEQUENCE [LARGE SCALE GENOMIC DNA]</scope>
    <source>
        <strain evidence="3 4">AN110305</strain>
    </source>
</reference>
<dbReference type="SUPFAM" id="SSF140453">
    <property type="entry name" value="EsxAB dimer-like"/>
    <property type="match status" value="1"/>
</dbReference>
<feature type="compositionally biased region" description="Pro residues" evidence="1">
    <location>
        <begin position="279"/>
        <end position="289"/>
    </location>
</feature>
<dbReference type="SUPFAM" id="SSF53955">
    <property type="entry name" value="Lysozyme-like"/>
    <property type="match status" value="1"/>
</dbReference>
<proteinExistence type="predicted"/>
<name>A0A5B2XAK7_9PSEU</name>
<dbReference type="EMBL" id="VUOB01000037">
    <property type="protein sequence ID" value="KAA2260101.1"/>
    <property type="molecule type" value="Genomic_DNA"/>
</dbReference>
<dbReference type="PANTHER" id="PTHR21525:SF9">
    <property type="entry name" value="CHANNEL_COLICIN DOMAIN-CONTAINING PROTEIN"/>
    <property type="match status" value="1"/>
</dbReference>
<sequence length="406" mass="40125">MSAKDEVAGLPGGAALAALADKVDSAQPDSVREIANQLTTAAGKCDESDTAVGKSVAQLDGAWEGKSAQGFTTYMADFTKAGGSVKDALTNGATALNTAAGALQTAKDSINRICEDLLTRVRALRSAEKDDADKSQHDAAISRMCAEAVSDAQPKITEVEQALGTALGTINGLPGAIAPKFSTMADPNTQAFTPAPGKKVEWTAKPAPTTGTSGADGSAPITPPQDHGNGSGSGSGSGGDSGGSGSGNSGSGHGGGGHGGGGGGGGTDGGGGGGLGPSGGPPASGPPPGNVQDWIKQAIEILRANGVNVSDADINTIWSIIQHESGGDPHAINNWDSNAAAGHPSKGLMQCIDSTFQAHKLAGHDDIWNPVDNIIAGVKYSVDRYGGLGNVPGVKALHGGGSYVGY</sequence>
<evidence type="ECO:0000313" key="4">
    <source>
        <dbReference type="Proteomes" id="UP000323454"/>
    </source>
</evidence>
<dbReference type="InterPro" id="IPR008258">
    <property type="entry name" value="Transglycosylase_SLT_dom_1"/>
</dbReference>
<dbReference type="InterPro" id="IPR036689">
    <property type="entry name" value="ESAT-6-like_sf"/>
</dbReference>
<dbReference type="AlphaFoldDB" id="A0A5B2XAK7"/>
<dbReference type="Pfam" id="PF01464">
    <property type="entry name" value="SLT"/>
    <property type="match status" value="1"/>
</dbReference>
<dbReference type="Gene3D" id="1.10.530.10">
    <property type="match status" value="1"/>
</dbReference>
<dbReference type="Pfam" id="PF06013">
    <property type="entry name" value="WXG100"/>
    <property type="match status" value="1"/>
</dbReference>
<feature type="domain" description="Transglycosylase SLT" evidence="2">
    <location>
        <begin position="314"/>
        <end position="390"/>
    </location>
</feature>
<dbReference type="PANTHER" id="PTHR21525">
    <property type="entry name" value="MOTILE SPERM PROTEIN"/>
    <property type="match status" value="1"/>
</dbReference>